<reference evidence="1" key="1">
    <citation type="journal article" date="2019" name="bioRxiv">
        <title>The Genome of the Zebra Mussel, Dreissena polymorpha: A Resource for Invasive Species Research.</title>
        <authorList>
            <person name="McCartney M.A."/>
            <person name="Auch B."/>
            <person name="Kono T."/>
            <person name="Mallez S."/>
            <person name="Zhang Y."/>
            <person name="Obille A."/>
            <person name="Becker A."/>
            <person name="Abrahante J.E."/>
            <person name="Garbe J."/>
            <person name="Badalamenti J.P."/>
            <person name="Herman A."/>
            <person name="Mangelson H."/>
            <person name="Liachko I."/>
            <person name="Sullivan S."/>
            <person name="Sone E.D."/>
            <person name="Koren S."/>
            <person name="Silverstein K.A.T."/>
            <person name="Beckman K.B."/>
            <person name="Gohl D.M."/>
        </authorList>
    </citation>
    <scope>NUCLEOTIDE SEQUENCE</scope>
    <source>
        <strain evidence="1">Duluth1</strain>
        <tissue evidence="1">Whole animal</tissue>
    </source>
</reference>
<accession>A0A9D4CFS1</accession>
<evidence type="ECO:0000313" key="1">
    <source>
        <dbReference type="EMBL" id="KAH3723575.1"/>
    </source>
</evidence>
<gene>
    <name evidence="1" type="ORF">DPMN_049366</name>
</gene>
<sequence>MQNYLIFVGETEDNSTGNEAPEVTQEKLRQHLKEAFNIAGDVVDSIKFERVYRSPGHRYQAKNGILLPNLLFTKIEKWCVKYGRN</sequence>
<dbReference type="AlphaFoldDB" id="A0A9D4CFS1"/>
<protein>
    <submittedName>
        <fullName evidence="1">Uncharacterized protein</fullName>
    </submittedName>
</protein>
<evidence type="ECO:0000313" key="2">
    <source>
        <dbReference type="Proteomes" id="UP000828390"/>
    </source>
</evidence>
<keyword evidence="2" id="KW-1185">Reference proteome</keyword>
<reference evidence="1" key="2">
    <citation type="submission" date="2020-11" db="EMBL/GenBank/DDBJ databases">
        <authorList>
            <person name="McCartney M.A."/>
            <person name="Auch B."/>
            <person name="Kono T."/>
            <person name="Mallez S."/>
            <person name="Becker A."/>
            <person name="Gohl D.M."/>
            <person name="Silverstein K.A.T."/>
            <person name="Koren S."/>
            <person name="Bechman K.B."/>
            <person name="Herman A."/>
            <person name="Abrahante J.E."/>
            <person name="Garbe J."/>
        </authorList>
    </citation>
    <scope>NUCLEOTIDE SEQUENCE</scope>
    <source>
        <strain evidence="1">Duluth1</strain>
        <tissue evidence="1">Whole animal</tissue>
    </source>
</reference>
<proteinExistence type="predicted"/>
<comment type="caution">
    <text evidence="1">The sequence shown here is derived from an EMBL/GenBank/DDBJ whole genome shotgun (WGS) entry which is preliminary data.</text>
</comment>
<dbReference type="EMBL" id="JAIWYP010000012">
    <property type="protein sequence ID" value="KAH3723575.1"/>
    <property type="molecule type" value="Genomic_DNA"/>
</dbReference>
<name>A0A9D4CFS1_DREPO</name>
<organism evidence="1 2">
    <name type="scientific">Dreissena polymorpha</name>
    <name type="common">Zebra mussel</name>
    <name type="synonym">Mytilus polymorpha</name>
    <dbReference type="NCBI Taxonomy" id="45954"/>
    <lineage>
        <taxon>Eukaryota</taxon>
        <taxon>Metazoa</taxon>
        <taxon>Spiralia</taxon>
        <taxon>Lophotrochozoa</taxon>
        <taxon>Mollusca</taxon>
        <taxon>Bivalvia</taxon>
        <taxon>Autobranchia</taxon>
        <taxon>Heteroconchia</taxon>
        <taxon>Euheterodonta</taxon>
        <taxon>Imparidentia</taxon>
        <taxon>Neoheterodontei</taxon>
        <taxon>Myida</taxon>
        <taxon>Dreissenoidea</taxon>
        <taxon>Dreissenidae</taxon>
        <taxon>Dreissena</taxon>
    </lineage>
</organism>
<dbReference type="Proteomes" id="UP000828390">
    <property type="component" value="Unassembled WGS sequence"/>
</dbReference>